<proteinExistence type="inferred from homology"/>
<keyword evidence="4 5" id="KW-0671">Queuosine biosynthesis</keyword>
<dbReference type="Gene3D" id="2.40.10.240">
    <property type="entry name" value="QueA-like"/>
    <property type="match status" value="1"/>
</dbReference>
<dbReference type="AlphaFoldDB" id="A0A3G9G9P6"/>
<dbReference type="InterPro" id="IPR042118">
    <property type="entry name" value="QueA_dom1"/>
</dbReference>
<dbReference type="EMBL" id="AP018828">
    <property type="protein sequence ID" value="BBF82013.1"/>
    <property type="molecule type" value="Genomic_DNA"/>
</dbReference>
<accession>A0A3G9G9P6</accession>
<organism evidence="6 7">
    <name type="scientific">Asticcacaulis excentricus</name>
    <dbReference type="NCBI Taxonomy" id="78587"/>
    <lineage>
        <taxon>Bacteria</taxon>
        <taxon>Pseudomonadati</taxon>
        <taxon>Pseudomonadota</taxon>
        <taxon>Alphaproteobacteria</taxon>
        <taxon>Caulobacterales</taxon>
        <taxon>Caulobacteraceae</taxon>
        <taxon>Asticcacaulis</taxon>
    </lineage>
</organism>
<evidence type="ECO:0000256" key="4">
    <source>
        <dbReference type="ARBA" id="ARBA00022785"/>
    </source>
</evidence>
<dbReference type="PANTHER" id="PTHR30307:SF0">
    <property type="entry name" value="S-ADENOSYLMETHIONINE:TRNA RIBOSYLTRANSFERASE-ISOMERASE"/>
    <property type="match status" value="1"/>
</dbReference>
<comment type="pathway">
    <text evidence="5">tRNA modification; tRNA-queuosine biosynthesis.</text>
</comment>
<comment type="subunit">
    <text evidence="5">Monomer.</text>
</comment>
<gene>
    <name evidence="5" type="primary">queA</name>
    <name evidence="6" type="ORF">EM6_2633</name>
</gene>
<evidence type="ECO:0000256" key="5">
    <source>
        <dbReference type="HAMAP-Rule" id="MF_00113"/>
    </source>
</evidence>
<dbReference type="SUPFAM" id="SSF111337">
    <property type="entry name" value="QueA-like"/>
    <property type="match status" value="1"/>
</dbReference>
<dbReference type="NCBIfam" id="TIGR00113">
    <property type="entry name" value="queA"/>
    <property type="match status" value="1"/>
</dbReference>
<dbReference type="OrthoDB" id="9805933at2"/>
<comment type="similarity">
    <text evidence="5">Belongs to the QueA family.</text>
</comment>
<keyword evidence="2 5" id="KW-0808">Transferase</keyword>
<dbReference type="GO" id="GO:0051075">
    <property type="term" value="F:S-adenosylmethionine:tRNA ribosyltransferase-isomerase activity"/>
    <property type="evidence" value="ECO:0007669"/>
    <property type="project" value="UniProtKB-EC"/>
</dbReference>
<dbReference type="Gene3D" id="3.40.1780.10">
    <property type="entry name" value="QueA-like"/>
    <property type="match status" value="1"/>
</dbReference>
<protein>
    <recommendedName>
        <fullName evidence="5">S-adenosylmethionine:tRNA ribosyltransferase-isomerase</fullName>
        <ecNumber evidence="5">2.4.99.17</ecNumber>
    </recommendedName>
    <alternativeName>
        <fullName evidence="5">Queuosine biosynthesis protein QueA</fullName>
    </alternativeName>
</protein>
<dbReference type="Proteomes" id="UP000278756">
    <property type="component" value="Chromosome 2"/>
</dbReference>
<evidence type="ECO:0000313" key="7">
    <source>
        <dbReference type="Proteomes" id="UP000278756"/>
    </source>
</evidence>
<comment type="function">
    <text evidence="5">Transfers and isomerizes the ribose moiety from AdoMet to the 7-aminomethyl group of 7-deazaguanine (preQ1-tRNA) to give epoxyqueuosine (oQ-tRNA).</text>
</comment>
<evidence type="ECO:0000256" key="3">
    <source>
        <dbReference type="ARBA" id="ARBA00022691"/>
    </source>
</evidence>
<dbReference type="HAMAP" id="MF_00113">
    <property type="entry name" value="QueA"/>
    <property type="match status" value="1"/>
</dbReference>
<reference evidence="7" key="2">
    <citation type="journal article" date="2017" name="Plant Physiol. Biochem.">
        <title>Differential oxidative and antioxidative response of duckweed Lemna minor toward plant growth promoting/inhibiting bacteria.</title>
        <authorList>
            <person name="Ishizawa H."/>
            <person name="Kuroda M."/>
            <person name="Morikawa M."/>
            <person name="Ike M."/>
        </authorList>
    </citation>
    <scope>NUCLEOTIDE SEQUENCE [LARGE SCALE GENOMIC DNA]</scope>
    <source>
        <strain evidence="7">M6</strain>
    </source>
</reference>
<dbReference type="Pfam" id="PF02547">
    <property type="entry name" value="Queuosine_synth"/>
    <property type="match status" value="1"/>
</dbReference>
<keyword evidence="1 5" id="KW-0963">Cytoplasm</keyword>
<dbReference type="InterPro" id="IPR042119">
    <property type="entry name" value="QueA_dom2"/>
</dbReference>
<dbReference type="EC" id="2.4.99.17" evidence="5"/>
<name>A0A3G9G9P6_9CAUL</name>
<dbReference type="GO" id="GO:0005737">
    <property type="term" value="C:cytoplasm"/>
    <property type="evidence" value="ECO:0007669"/>
    <property type="project" value="UniProtKB-SubCell"/>
</dbReference>
<dbReference type="GO" id="GO:0008616">
    <property type="term" value="P:tRNA queuosine(34) biosynthetic process"/>
    <property type="evidence" value="ECO:0007669"/>
    <property type="project" value="UniProtKB-UniRule"/>
</dbReference>
<dbReference type="NCBIfam" id="NF001140">
    <property type="entry name" value="PRK00147.1"/>
    <property type="match status" value="1"/>
</dbReference>
<sequence>MKVSDFDFDLPEDRIALRPVTPREAARLLRVDGEVREDWRVGDLPSLLKAGDLLVINNTRVLPTQLKGTRERDGQSVTFEATLIKSLDGQSWQAFLKPGRRIREGDTLRFDDLSARVLSKDEDGVYVLRFDQAASEVLNGLHRLGGMPLPPYIRSKRPEDEQDKRDYQTVFARDEGSVAAPTAGLHFTPELLQALRDKGVLFEEVTLHVGAGTFLPVKVEDTKDHRMHAEFGVVSADSAARINAARAAGGRIIAIGTTALRLIESACDTKGHIHPFSGDTDIFITPGVPVRSADMLWTNFHLPKSTLFMLVCAFAGTEAMKAAYAHAIDSGYRFFSYGDASLLMNRSK</sequence>
<keyword evidence="3 5" id="KW-0949">S-adenosyl-L-methionine</keyword>
<reference evidence="7" key="1">
    <citation type="journal article" date="2017" name="Biotechnol. Biofuels">
        <title>Evaluation of environmental bacterial communities as a factor affecting the growth of duckweed Lemna minor.</title>
        <authorList>
            <person name="Ishizawa H."/>
            <person name="Kuroda M."/>
            <person name="Morikawa M."/>
            <person name="Ike M."/>
        </authorList>
    </citation>
    <scope>NUCLEOTIDE SEQUENCE [LARGE SCALE GENOMIC DNA]</scope>
    <source>
        <strain evidence="7">M6</strain>
    </source>
</reference>
<evidence type="ECO:0000256" key="2">
    <source>
        <dbReference type="ARBA" id="ARBA00022679"/>
    </source>
</evidence>
<evidence type="ECO:0000313" key="6">
    <source>
        <dbReference type="EMBL" id="BBF82013.1"/>
    </source>
</evidence>
<dbReference type="UniPathway" id="UPA00392"/>
<dbReference type="InterPro" id="IPR003699">
    <property type="entry name" value="QueA"/>
</dbReference>
<keyword evidence="6" id="KW-0413">Isomerase</keyword>
<evidence type="ECO:0000256" key="1">
    <source>
        <dbReference type="ARBA" id="ARBA00022490"/>
    </source>
</evidence>
<dbReference type="InterPro" id="IPR036100">
    <property type="entry name" value="QueA_sf"/>
</dbReference>
<comment type="catalytic activity">
    <reaction evidence="5">
        <text>7-aminomethyl-7-carbaguanosine(34) in tRNA + S-adenosyl-L-methionine = epoxyqueuosine(34) in tRNA + adenine + L-methionine + 2 H(+)</text>
        <dbReference type="Rhea" id="RHEA:32155"/>
        <dbReference type="Rhea" id="RHEA-COMP:10342"/>
        <dbReference type="Rhea" id="RHEA-COMP:18582"/>
        <dbReference type="ChEBI" id="CHEBI:15378"/>
        <dbReference type="ChEBI" id="CHEBI:16708"/>
        <dbReference type="ChEBI" id="CHEBI:57844"/>
        <dbReference type="ChEBI" id="CHEBI:59789"/>
        <dbReference type="ChEBI" id="CHEBI:82833"/>
        <dbReference type="ChEBI" id="CHEBI:194443"/>
        <dbReference type="EC" id="2.4.99.17"/>
    </reaction>
</comment>
<dbReference type="PANTHER" id="PTHR30307">
    <property type="entry name" value="S-ADENOSYLMETHIONINE:TRNA RIBOSYLTRANSFERASE-ISOMERASE"/>
    <property type="match status" value="1"/>
</dbReference>
<dbReference type="RefSeq" id="WP_126423642.1">
    <property type="nucleotide sequence ID" value="NZ_AP018828.1"/>
</dbReference>
<comment type="subcellular location">
    <subcellularLocation>
        <location evidence="5">Cytoplasm</location>
    </subcellularLocation>
</comment>